<accession>A0A7S8E597</accession>
<feature type="transmembrane region" description="Helical" evidence="7">
    <location>
        <begin position="208"/>
        <end position="229"/>
    </location>
</feature>
<dbReference type="InterPro" id="IPR000515">
    <property type="entry name" value="MetI-like"/>
</dbReference>
<evidence type="ECO:0000256" key="6">
    <source>
        <dbReference type="ARBA" id="ARBA00023136"/>
    </source>
</evidence>
<dbReference type="InterPro" id="IPR035906">
    <property type="entry name" value="MetI-like_sf"/>
</dbReference>
<keyword evidence="6 7" id="KW-0472">Membrane</keyword>
<feature type="transmembrane region" description="Helical" evidence="7">
    <location>
        <begin position="261"/>
        <end position="284"/>
    </location>
</feature>
<evidence type="ECO:0000256" key="4">
    <source>
        <dbReference type="ARBA" id="ARBA00022692"/>
    </source>
</evidence>
<comment type="similarity">
    <text evidence="7">Belongs to the binding-protein-dependent transport system permease family.</text>
</comment>
<feature type="transmembrane region" description="Helical" evidence="7">
    <location>
        <begin position="130"/>
        <end position="151"/>
    </location>
</feature>
<keyword evidence="10" id="KW-1185">Reference proteome</keyword>
<organism evidence="9 10">
    <name type="scientific">Phototrophicus methaneseepsis</name>
    <dbReference type="NCBI Taxonomy" id="2710758"/>
    <lineage>
        <taxon>Bacteria</taxon>
        <taxon>Bacillati</taxon>
        <taxon>Chloroflexota</taxon>
        <taxon>Candidatus Thermofontia</taxon>
        <taxon>Phototrophicales</taxon>
        <taxon>Phototrophicaceae</taxon>
        <taxon>Phototrophicus</taxon>
    </lineage>
</organism>
<protein>
    <submittedName>
        <fullName evidence="9">ABC transporter permease</fullName>
    </submittedName>
</protein>
<dbReference type="AlphaFoldDB" id="A0A7S8E597"/>
<keyword evidence="2 7" id="KW-0813">Transport</keyword>
<gene>
    <name evidence="9" type="ORF">G4Y79_13070</name>
</gene>
<evidence type="ECO:0000259" key="8">
    <source>
        <dbReference type="PROSITE" id="PS50928"/>
    </source>
</evidence>
<dbReference type="PANTHER" id="PTHR43386:SF1">
    <property type="entry name" value="D,D-DIPEPTIDE TRANSPORT SYSTEM PERMEASE PROTEIN DDPC-RELATED"/>
    <property type="match status" value="1"/>
</dbReference>
<comment type="subcellular location">
    <subcellularLocation>
        <location evidence="1 7">Cell membrane</location>
        <topology evidence="1 7">Multi-pass membrane protein</topology>
    </subcellularLocation>
</comment>
<dbReference type="PANTHER" id="PTHR43386">
    <property type="entry name" value="OLIGOPEPTIDE TRANSPORT SYSTEM PERMEASE PROTEIN APPC"/>
    <property type="match status" value="1"/>
</dbReference>
<dbReference type="CDD" id="cd06261">
    <property type="entry name" value="TM_PBP2"/>
    <property type="match status" value="1"/>
</dbReference>
<dbReference type="PROSITE" id="PS50928">
    <property type="entry name" value="ABC_TM1"/>
    <property type="match status" value="1"/>
</dbReference>
<keyword evidence="3" id="KW-1003">Cell membrane</keyword>
<dbReference type="Gene3D" id="1.10.3720.10">
    <property type="entry name" value="MetI-like"/>
    <property type="match status" value="1"/>
</dbReference>
<feature type="domain" description="ABC transmembrane type-1" evidence="8">
    <location>
        <begin position="95"/>
        <end position="284"/>
    </location>
</feature>
<evidence type="ECO:0000256" key="5">
    <source>
        <dbReference type="ARBA" id="ARBA00022989"/>
    </source>
</evidence>
<evidence type="ECO:0000313" key="10">
    <source>
        <dbReference type="Proteomes" id="UP000594468"/>
    </source>
</evidence>
<feature type="transmembrane region" description="Helical" evidence="7">
    <location>
        <begin position="157"/>
        <end position="177"/>
    </location>
</feature>
<evidence type="ECO:0000256" key="1">
    <source>
        <dbReference type="ARBA" id="ARBA00004651"/>
    </source>
</evidence>
<dbReference type="EMBL" id="CP062983">
    <property type="protein sequence ID" value="QPC80643.1"/>
    <property type="molecule type" value="Genomic_DNA"/>
</dbReference>
<feature type="transmembrane region" description="Helical" evidence="7">
    <location>
        <begin position="33"/>
        <end position="55"/>
    </location>
</feature>
<sequence length="298" mass="32084">MATEIKSKHTPSVLSSSQSGFRKLAKRVWGERGAVIGGAIILFFVILALLGFFGLTPYPVIEQHPLDRLSAPSEAYLLGTDQFGRDVASRIMKGTTNSLEVALLSVTISTLAGTLIGAISGYIGGLVDNIIMRLMDIIFAFPGLLLALLIVTILGPGLYNTVLAISIVYTPIFARVARGQVILVKEMDYVTAARSLGKREFSILLRHVIPNIMSVLIVQVTLALSWALITEAGLSFLGLGTQQPEPSLGLMLSSNRALAEIAPWLILYPGLAIMLMVLGFNLLGDGLRDLLDPRSRGR</sequence>
<dbReference type="Proteomes" id="UP000594468">
    <property type="component" value="Chromosome"/>
</dbReference>
<keyword evidence="4 7" id="KW-0812">Transmembrane</keyword>
<evidence type="ECO:0000256" key="3">
    <source>
        <dbReference type="ARBA" id="ARBA00022475"/>
    </source>
</evidence>
<dbReference type="Pfam" id="PF00528">
    <property type="entry name" value="BPD_transp_1"/>
    <property type="match status" value="1"/>
</dbReference>
<dbReference type="GO" id="GO:0005886">
    <property type="term" value="C:plasma membrane"/>
    <property type="evidence" value="ECO:0007669"/>
    <property type="project" value="UniProtKB-SubCell"/>
</dbReference>
<name>A0A7S8E597_9CHLR</name>
<keyword evidence="5 7" id="KW-1133">Transmembrane helix</keyword>
<dbReference type="KEGG" id="pmet:G4Y79_13070"/>
<dbReference type="GO" id="GO:0055085">
    <property type="term" value="P:transmembrane transport"/>
    <property type="evidence" value="ECO:0007669"/>
    <property type="project" value="InterPro"/>
</dbReference>
<evidence type="ECO:0000313" key="9">
    <source>
        <dbReference type="EMBL" id="QPC80643.1"/>
    </source>
</evidence>
<dbReference type="InterPro" id="IPR050366">
    <property type="entry name" value="BP-dependent_transpt_permease"/>
</dbReference>
<proteinExistence type="inferred from homology"/>
<feature type="transmembrane region" description="Helical" evidence="7">
    <location>
        <begin position="101"/>
        <end position="123"/>
    </location>
</feature>
<reference evidence="9 10" key="1">
    <citation type="submission" date="2020-02" db="EMBL/GenBank/DDBJ databases">
        <authorList>
            <person name="Zheng R.K."/>
            <person name="Sun C.M."/>
        </authorList>
    </citation>
    <scope>NUCLEOTIDE SEQUENCE [LARGE SCALE GENOMIC DNA]</scope>
    <source>
        <strain evidence="10">rifampicinis</strain>
    </source>
</reference>
<dbReference type="RefSeq" id="WP_195168718.1">
    <property type="nucleotide sequence ID" value="NZ_CP062983.1"/>
</dbReference>
<dbReference type="SUPFAM" id="SSF161098">
    <property type="entry name" value="MetI-like"/>
    <property type="match status" value="1"/>
</dbReference>
<evidence type="ECO:0000256" key="7">
    <source>
        <dbReference type="RuleBase" id="RU363032"/>
    </source>
</evidence>
<evidence type="ECO:0000256" key="2">
    <source>
        <dbReference type="ARBA" id="ARBA00022448"/>
    </source>
</evidence>